<dbReference type="RefSeq" id="WP_045749858.1">
    <property type="nucleotide sequence ID" value="NZ_FUZK01000001.1"/>
</dbReference>
<evidence type="ECO:0000313" key="1">
    <source>
        <dbReference type="EMBL" id="CDR31444.1"/>
    </source>
</evidence>
<dbReference type="InParanoid" id="A0A061ADD8"/>
<keyword evidence="2" id="KW-1185">Reference proteome</keyword>
<sequence length="469" mass="56799">MQSNQKKSYQIIDFNQSFRIEKPDRLFIVDTMEKHLNVYLSNIFNLMKMGFQRLETKHSHFHFVKNVMDQYEYMISMVYMYQDFKGLYQAMIRYISKQKDIMTEQIILGVLKKSYASIRFKKLKRNQTDTIELINFEPIHLFELPDTVKYFMTNKQLKPVVCDILHAKGIKVIRHSLTNQQSLENYLNEETLTYKSWNQEVDDRFQLGIKIFDESMIGKMDQSMFQMIYVETEKSYIKFNGVFNMESRCSFYEKLFKTYPDKKIIIVLPKLEILHVYHHMDEDHYLTHNNWQNCYQMYIDELDALFKYPHENIIITFSEVAHDEIYDRIRSDIAHLIKIRYGYKIHIGLNIDNEEVYDYQKLYRKYRYAIIDTYRIAHAKLNQGLDKSILIHDLSYFNQQLKNNEKDVLVVGQCIESKEVFHNFVTRGFKKFIVEPENLVEYSHIIDQYIETRGRYKKDKMYDKYDIYS</sequence>
<dbReference type="STRING" id="35623.Aocu_13710"/>
<accession>A0A061ADD8</accession>
<evidence type="ECO:0000313" key="2">
    <source>
        <dbReference type="Proteomes" id="UP000032434"/>
    </source>
</evidence>
<protein>
    <submittedName>
        <fullName evidence="1">Uncharacterized protein</fullName>
    </submittedName>
</protein>
<gene>
    <name evidence="1" type="ORF">Aocu_13710</name>
</gene>
<dbReference type="Proteomes" id="UP000032434">
    <property type="component" value="Chromosome 1"/>
</dbReference>
<dbReference type="KEGG" id="aoc:Aocu_13710"/>
<dbReference type="EMBL" id="LK028559">
    <property type="protein sequence ID" value="CDR31444.1"/>
    <property type="molecule type" value="Genomic_DNA"/>
</dbReference>
<dbReference type="HOGENOM" id="CLU_582197_0_0_14"/>
<reference evidence="2" key="1">
    <citation type="submission" date="2014-05" db="EMBL/GenBank/DDBJ databases">
        <authorList>
            <person name="Kube M."/>
        </authorList>
    </citation>
    <scope>NUCLEOTIDE SEQUENCE [LARGE SCALE GENOMIC DNA]</scope>
</reference>
<proteinExistence type="predicted"/>
<name>A0A061ADD8_9MOLU</name>
<organism evidence="1 2">
    <name type="scientific">Acholeplasma oculi</name>
    <dbReference type="NCBI Taxonomy" id="35623"/>
    <lineage>
        <taxon>Bacteria</taxon>
        <taxon>Bacillati</taxon>
        <taxon>Mycoplasmatota</taxon>
        <taxon>Mollicutes</taxon>
        <taxon>Acholeplasmatales</taxon>
        <taxon>Acholeplasmataceae</taxon>
        <taxon>Acholeplasma</taxon>
    </lineage>
</organism>
<dbReference type="PATRIC" id="fig|35623.3.peg.1371"/>
<dbReference type="AlphaFoldDB" id="A0A061ADD8"/>